<comment type="caution">
    <text evidence="3">The sequence shown here is derived from an EMBL/GenBank/DDBJ whole genome shotgun (WGS) entry which is preliminary data.</text>
</comment>
<reference evidence="3 4" key="1">
    <citation type="journal article" date="2019" name="Int. J. Syst. Evol. Microbiol.">
        <title>The Global Catalogue of Microorganisms (GCM) 10K type strain sequencing project: providing services to taxonomists for standard genome sequencing and annotation.</title>
        <authorList>
            <consortium name="The Broad Institute Genomics Platform"/>
            <consortium name="The Broad Institute Genome Sequencing Center for Infectious Disease"/>
            <person name="Wu L."/>
            <person name="Ma J."/>
        </authorList>
    </citation>
    <scope>NUCLEOTIDE SEQUENCE [LARGE SCALE GENOMIC DNA]</scope>
    <source>
        <strain evidence="3 4">JCM 16374</strain>
    </source>
</reference>
<evidence type="ECO:0000256" key="1">
    <source>
        <dbReference type="ARBA" id="ARBA00022527"/>
    </source>
</evidence>
<dbReference type="Gene3D" id="3.30.565.10">
    <property type="entry name" value="Histidine kinase-like ATPase, C-terminal domain"/>
    <property type="match status" value="1"/>
</dbReference>
<keyword evidence="1" id="KW-0723">Serine/threonine-protein kinase</keyword>
<evidence type="ECO:0000259" key="2">
    <source>
        <dbReference type="Pfam" id="PF13581"/>
    </source>
</evidence>
<keyword evidence="1" id="KW-0418">Kinase</keyword>
<evidence type="ECO:0000313" key="4">
    <source>
        <dbReference type="Proteomes" id="UP001500994"/>
    </source>
</evidence>
<gene>
    <name evidence="3" type="ORF">GCM10009864_56180</name>
</gene>
<dbReference type="SUPFAM" id="SSF55874">
    <property type="entry name" value="ATPase domain of HSP90 chaperone/DNA topoisomerase II/histidine kinase"/>
    <property type="match status" value="1"/>
</dbReference>
<organism evidence="3 4">
    <name type="scientific">Streptomyces lunalinharesii</name>
    <dbReference type="NCBI Taxonomy" id="333384"/>
    <lineage>
        <taxon>Bacteria</taxon>
        <taxon>Bacillati</taxon>
        <taxon>Actinomycetota</taxon>
        <taxon>Actinomycetes</taxon>
        <taxon>Kitasatosporales</taxon>
        <taxon>Streptomycetaceae</taxon>
        <taxon>Streptomyces</taxon>
    </lineage>
</organism>
<dbReference type="InterPro" id="IPR036890">
    <property type="entry name" value="HATPase_C_sf"/>
</dbReference>
<dbReference type="InterPro" id="IPR003594">
    <property type="entry name" value="HATPase_dom"/>
</dbReference>
<dbReference type="Proteomes" id="UP001500994">
    <property type="component" value="Unassembled WGS sequence"/>
</dbReference>
<name>A0ABN3SI15_9ACTN</name>
<dbReference type="PANTHER" id="PTHR35526">
    <property type="entry name" value="ANTI-SIGMA-F FACTOR RSBW-RELATED"/>
    <property type="match status" value="1"/>
</dbReference>
<evidence type="ECO:0000313" key="3">
    <source>
        <dbReference type="EMBL" id="GAA2677326.1"/>
    </source>
</evidence>
<feature type="domain" description="Histidine kinase/HSP90-like ATPase" evidence="2">
    <location>
        <begin position="9"/>
        <end position="78"/>
    </location>
</feature>
<keyword evidence="4" id="KW-1185">Reference proteome</keyword>
<keyword evidence="1" id="KW-0808">Transferase</keyword>
<accession>A0ABN3SI15</accession>
<dbReference type="PANTHER" id="PTHR35526:SF3">
    <property type="entry name" value="ANTI-SIGMA-F FACTOR RSBW"/>
    <property type="match status" value="1"/>
</dbReference>
<dbReference type="CDD" id="cd16936">
    <property type="entry name" value="HATPase_RsbW-like"/>
    <property type="match status" value="1"/>
</dbReference>
<sequence>MVGELVGVAELLVSELVANAVRAQGEDGAWVGVRFVFSGERLRLEVRDGSAEQPVLNDDVEEDAECGRGLGLVDAVASGWGVVPDGIGKVVWAELTVAVAAAGTE</sequence>
<dbReference type="InterPro" id="IPR050267">
    <property type="entry name" value="Anti-sigma-factor_SerPK"/>
</dbReference>
<dbReference type="EMBL" id="BAAARK010000021">
    <property type="protein sequence ID" value="GAA2677326.1"/>
    <property type="molecule type" value="Genomic_DNA"/>
</dbReference>
<proteinExistence type="predicted"/>
<dbReference type="Pfam" id="PF13581">
    <property type="entry name" value="HATPase_c_2"/>
    <property type="match status" value="1"/>
</dbReference>
<protein>
    <recommendedName>
        <fullName evidence="2">Histidine kinase/HSP90-like ATPase domain-containing protein</fullName>
    </recommendedName>
</protein>